<proteinExistence type="predicted"/>
<feature type="binding site" evidence="4">
    <location>
        <begin position="955"/>
        <end position="962"/>
    </location>
    <ligand>
        <name>ATP</name>
        <dbReference type="ChEBI" id="CHEBI:30616"/>
    </ligand>
</feature>
<feature type="compositionally biased region" description="Basic residues" evidence="5">
    <location>
        <begin position="202"/>
        <end position="211"/>
    </location>
</feature>
<dbReference type="SMART" id="SM00382">
    <property type="entry name" value="AAA"/>
    <property type="match status" value="3"/>
</dbReference>
<organism evidence="8 9">
    <name type="scientific">Geodermatophilus obscurus</name>
    <dbReference type="NCBI Taxonomy" id="1861"/>
    <lineage>
        <taxon>Bacteria</taxon>
        <taxon>Bacillati</taxon>
        <taxon>Actinomycetota</taxon>
        <taxon>Actinomycetes</taxon>
        <taxon>Geodermatophilales</taxon>
        <taxon>Geodermatophilaceae</taxon>
        <taxon>Geodermatophilus</taxon>
    </lineage>
</organism>
<dbReference type="RefSeq" id="WP_141242987.1">
    <property type="nucleotide sequence ID" value="NZ_FRDM01000009.1"/>
</dbReference>
<feature type="binding site" evidence="4">
    <location>
        <begin position="636"/>
        <end position="643"/>
    </location>
    <ligand>
        <name>ATP</name>
        <dbReference type="ChEBI" id="CHEBI:30616"/>
    </ligand>
</feature>
<dbReference type="PANTHER" id="PTHR22683">
    <property type="entry name" value="SPORULATION PROTEIN RELATED"/>
    <property type="match status" value="1"/>
</dbReference>
<keyword evidence="1" id="KW-0597">Phosphoprotein</keyword>
<dbReference type="InterPro" id="IPR027417">
    <property type="entry name" value="P-loop_NTPase"/>
</dbReference>
<keyword evidence="2 4" id="KW-0547">Nucleotide-binding</keyword>
<feature type="domain" description="FtsK" evidence="7">
    <location>
        <begin position="938"/>
        <end position="1113"/>
    </location>
</feature>
<protein>
    <submittedName>
        <fullName evidence="8">DNA segregation ATPase FtsK/SpoIIIE, S-DNA-T family</fullName>
    </submittedName>
</protein>
<dbReference type="Pfam" id="PF00498">
    <property type="entry name" value="FHA"/>
    <property type="match status" value="1"/>
</dbReference>
<accession>A0A1M7TUU5</accession>
<evidence type="ECO:0000256" key="1">
    <source>
        <dbReference type="ARBA" id="ARBA00022553"/>
    </source>
</evidence>
<feature type="domain" description="FtsK" evidence="7">
    <location>
        <begin position="618"/>
        <end position="803"/>
    </location>
</feature>
<dbReference type="SUPFAM" id="SSF49879">
    <property type="entry name" value="SMAD/FHA domain"/>
    <property type="match status" value="1"/>
</dbReference>
<dbReference type="OrthoDB" id="9807790at2"/>
<dbReference type="Pfam" id="PF01580">
    <property type="entry name" value="FtsK_SpoIIIE"/>
    <property type="match status" value="2"/>
</dbReference>
<dbReference type="SUPFAM" id="SSF52540">
    <property type="entry name" value="P-loop containing nucleoside triphosphate hydrolases"/>
    <property type="match status" value="3"/>
</dbReference>
<dbReference type="InterPro" id="IPR002543">
    <property type="entry name" value="FtsK_dom"/>
</dbReference>
<dbReference type="Proteomes" id="UP000184428">
    <property type="component" value="Unassembled WGS sequence"/>
</dbReference>
<dbReference type="EMBL" id="FRDM01000009">
    <property type="protein sequence ID" value="SHN74373.1"/>
    <property type="molecule type" value="Genomic_DNA"/>
</dbReference>
<dbReference type="PROSITE" id="PS50901">
    <property type="entry name" value="FTSK"/>
    <property type="match status" value="2"/>
</dbReference>
<dbReference type="Gene3D" id="2.60.200.20">
    <property type="match status" value="1"/>
</dbReference>
<dbReference type="CDD" id="cd01127">
    <property type="entry name" value="TrwB_TraG_TraD_VirD4"/>
    <property type="match status" value="1"/>
</dbReference>
<evidence type="ECO:0000259" key="7">
    <source>
        <dbReference type="PROSITE" id="PS50901"/>
    </source>
</evidence>
<dbReference type="InterPro" id="IPR050206">
    <property type="entry name" value="FtsK/SpoIIIE/SftA"/>
</dbReference>
<sequence length="1401" mass="143015">MPAPCPATRCWTLVTPTGALDVAVSARNDDRLGAVLPRLAAALRLPSAELWSGSTRLDDELPLSDPALAHGALLGLGRPGPRPGLATRSSALELHVVGGPDAGTVLSLARGRHVVGRGGEATARLTDPDVSRRHLLVEVGTGDLSVRDLGSSNGSELDGEPLDGEPRPWPAGAPIRLGSSTLRTAGPGSARATLGTGDGGRLRLHPRPRLHPPREDVEVTFPAAPAPAPPRRLAWVAVALPAVGGVALTWVLDAPHFLFFALLSPVVAVGTWLSDRWSGRRSTRRASATHAAELAAARNRLAAALRADERAAEAAHPDLAVLTTAARRRSTDLWQRRRGDADALAVRIGTGPGESHVVRVESDGPRRREPSELLPVVIELAGTGGLGVAGPRAPAVGVLRAVLGQLAALHAPGEVELALLTTPDRLADWAWLRWLPHLAAEAVQVHSAPPADGPDGDSLRWFTALLSRRAAAEDGAPGWVVVLVDRPVGPYLLAALRTARSAGVVPLACGSSTADLPGLGEAVLQLGGETGGQATLLRSGTGRRPVTAVDRLPRRVAAQLARDLAALAPATSDAALPRHVRLLDLPAAGAVPAAAGAPSGGWSRARDSLVATLGRTATGDLSVDLCRHGPHALVAGTTGSGKSELLQTLIAGLALAHPPDRCTFLLVDYKGGAAFAEAAALPHTVGLLTDLDGATTARALRSLTAELTRREALLAAHGVPDLSALPDAVELARLVIVVDEFAGLAEELPAFLSGLVGIAQRGRSLGVHMVLATQRPSGVVSPEIRANCTLRVCLRTTDEAESRDVLGSAQAAALPVDTPGRGYLRAGGGAAVLFQAARVSGGPLDVRDGGAQVALWRWPAPPAPAPAAGPAGQSDLAVLTGTLGRRAGETGLPLPHRPWCPALPDRLTAEDLEHRGGRPAAVDRLRLGLLDRPDVQAQEPLELDLARAGGWLAVGGPRSGRTTFLRTVLAEAVTALAPDRLHVHVLDHGGGGLAATVAGLPHTGTAVGRDDALRTVLLLDRLAQEVAARRAAPPEDPPAHLLLLVDGAESVMAQLDESDPGRGSAALLRLVRDGGAAGLTCLLTADRAVPGGRLANAVGTRLVLPLADRADYAVAGVPAGTVPGHRPPGRALVGEDARECQLALPRRLPGTWPGAAPGRQRPLSVPELPAAPVLPLPAATGSGHPLLLPVGPGGDDGGVLTVDLARTGGLLVAGPPGSGRTTALEACARHLAAAGVAVRHVVRSTLDADADGAPGQVRLDATDVAGWQAWLAGLHGSPAAVVVDDCALLADSAVLGALPAAGSVPGVVLVVAGTAAELSAAYRGPVPALRRRRSGLLLSPGPGDADLLGIRLPRTPVPARPGSGWLVVSGTAQRVQVARRDPPAGSAVEALAGSGACGAGW</sequence>
<reference evidence="8 9" key="1">
    <citation type="submission" date="2016-12" db="EMBL/GenBank/DDBJ databases">
        <authorList>
            <person name="Song W.-J."/>
            <person name="Kurnit D.M."/>
        </authorList>
    </citation>
    <scope>NUCLEOTIDE SEQUENCE [LARGE SCALE GENOMIC DNA]</scope>
    <source>
        <strain evidence="8 9">DSM 43162</strain>
    </source>
</reference>
<name>A0A1M7TUU5_9ACTN</name>
<gene>
    <name evidence="8" type="ORF">SAMN05660350_02193</name>
</gene>
<dbReference type="InterPro" id="IPR003593">
    <property type="entry name" value="AAA+_ATPase"/>
</dbReference>
<dbReference type="InterPro" id="IPR000253">
    <property type="entry name" value="FHA_dom"/>
</dbReference>
<dbReference type="PROSITE" id="PS50006">
    <property type="entry name" value="FHA_DOMAIN"/>
    <property type="match status" value="1"/>
</dbReference>
<dbReference type="PANTHER" id="PTHR22683:SF1">
    <property type="entry name" value="TYPE VII SECRETION SYSTEM PROTEIN ESSC"/>
    <property type="match status" value="1"/>
</dbReference>
<evidence type="ECO:0000256" key="4">
    <source>
        <dbReference type="PROSITE-ProRule" id="PRU00289"/>
    </source>
</evidence>
<dbReference type="GO" id="GO:0003677">
    <property type="term" value="F:DNA binding"/>
    <property type="evidence" value="ECO:0007669"/>
    <property type="project" value="InterPro"/>
</dbReference>
<feature type="domain" description="FHA" evidence="6">
    <location>
        <begin position="113"/>
        <end position="162"/>
    </location>
</feature>
<dbReference type="GO" id="GO:0005524">
    <property type="term" value="F:ATP binding"/>
    <property type="evidence" value="ECO:0007669"/>
    <property type="project" value="UniProtKB-UniRule"/>
</dbReference>
<dbReference type="SMART" id="SM00240">
    <property type="entry name" value="FHA"/>
    <property type="match status" value="1"/>
</dbReference>
<dbReference type="CDD" id="cd00060">
    <property type="entry name" value="FHA"/>
    <property type="match status" value="1"/>
</dbReference>
<dbReference type="Gene3D" id="3.40.50.300">
    <property type="entry name" value="P-loop containing nucleotide triphosphate hydrolases"/>
    <property type="match status" value="4"/>
</dbReference>
<evidence type="ECO:0000256" key="3">
    <source>
        <dbReference type="ARBA" id="ARBA00022840"/>
    </source>
</evidence>
<evidence type="ECO:0000256" key="2">
    <source>
        <dbReference type="ARBA" id="ARBA00022741"/>
    </source>
</evidence>
<evidence type="ECO:0000256" key="5">
    <source>
        <dbReference type="SAM" id="MobiDB-lite"/>
    </source>
</evidence>
<keyword evidence="3 4" id="KW-0067">ATP-binding</keyword>
<evidence type="ECO:0000313" key="8">
    <source>
        <dbReference type="EMBL" id="SHN74373.1"/>
    </source>
</evidence>
<feature type="region of interest" description="Disordered" evidence="5">
    <location>
        <begin position="145"/>
        <end position="214"/>
    </location>
</feature>
<evidence type="ECO:0000259" key="6">
    <source>
        <dbReference type="PROSITE" id="PS50006"/>
    </source>
</evidence>
<dbReference type="InterPro" id="IPR008984">
    <property type="entry name" value="SMAD_FHA_dom_sf"/>
</dbReference>
<evidence type="ECO:0000313" key="9">
    <source>
        <dbReference type="Proteomes" id="UP000184428"/>
    </source>
</evidence>